<dbReference type="AlphaFoldDB" id="A0A8T0D2M5"/>
<dbReference type="Proteomes" id="UP000699462">
    <property type="component" value="Unassembled WGS sequence"/>
</dbReference>
<proteinExistence type="inferred from homology"/>
<dbReference type="PIRSF" id="PIRSF037490">
    <property type="entry name" value="UCP037490_NIF3_euk"/>
    <property type="match status" value="1"/>
</dbReference>
<evidence type="ECO:0000313" key="6">
    <source>
        <dbReference type="Proteomes" id="UP000699462"/>
    </source>
</evidence>
<protein>
    <recommendedName>
        <fullName evidence="2 3">NIF3-like protein 1</fullName>
    </recommendedName>
</protein>
<name>A0A8T0D2M5_9TREM</name>
<dbReference type="OrthoDB" id="3345469at2759"/>
<evidence type="ECO:0000256" key="3">
    <source>
        <dbReference type="PIRNR" id="PIRNR037490"/>
    </source>
</evidence>
<keyword evidence="4" id="KW-0479">Metal-binding</keyword>
<evidence type="ECO:0000256" key="4">
    <source>
        <dbReference type="PIRSR" id="PIRSR602678-1"/>
    </source>
</evidence>
<feature type="binding site" evidence="4">
    <location>
        <position position="323"/>
    </location>
    <ligand>
        <name>a divalent metal cation</name>
        <dbReference type="ChEBI" id="CHEBI:60240"/>
        <label>1</label>
    </ligand>
</feature>
<sequence length="371" mass="40524">MRLASSARNSMELSNLVRVLKQYCSPHLAETWDNVGLLVEPSPPHIVNSVMVTNDLTEPVLSEAISNSVNFVLSYHPPIFTPLKRITQTHWKERIVARCFENRIAVFSPHTGLDAKKGGVNDWLISHFGNVLICHTELFPDCDCTRAIMPTPYKHEPSVALRVALNGSIGRLLTMDGLCLSSIGASKSTCRIAEFKCAVRLLKDVSAQLNELGVKIEEELFLPQNDPLEGFGRLTTLRSAISLSSVIESYKKLFGVERLLVALGDGRTLDDPVRTIAVCAGSGGSVLRDTVARSADVFVTGEMSHHERLDAVSSGISVILAGHSVSERGYLVDRLVPELQTLFDNVGHEDIPGTTVSVKMSEVDREPGLLS</sequence>
<organism evidence="5 6">
    <name type="scientific">Paragonimus westermani</name>
    <dbReference type="NCBI Taxonomy" id="34504"/>
    <lineage>
        <taxon>Eukaryota</taxon>
        <taxon>Metazoa</taxon>
        <taxon>Spiralia</taxon>
        <taxon>Lophotrochozoa</taxon>
        <taxon>Platyhelminthes</taxon>
        <taxon>Trematoda</taxon>
        <taxon>Digenea</taxon>
        <taxon>Plagiorchiida</taxon>
        <taxon>Troglotremata</taxon>
        <taxon>Troglotrematidae</taxon>
        <taxon>Paragonimus</taxon>
    </lineage>
</organism>
<feature type="binding site" evidence="4">
    <location>
        <position position="327"/>
    </location>
    <ligand>
        <name>a divalent metal cation</name>
        <dbReference type="ChEBI" id="CHEBI:60240"/>
        <label>1</label>
    </ligand>
</feature>
<evidence type="ECO:0000313" key="5">
    <source>
        <dbReference type="EMBL" id="KAF8560938.1"/>
    </source>
</evidence>
<dbReference type="PANTHER" id="PTHR13799:SF13">
    <property type="entry name" value="NIF3-LIKE PROTEIN 1"/>
    <property type="match status" value="1"/>
</dbReference>
<dbReference type="InterPro" id="IPR036069">
    <property type="entry name" value="DUF34/NIF3_sf"/>
</dbReference>
<dbReference type="FunFam" id="3.40.1390.30:FF:000001">
    <property type="entry name" value="GTP cyclohydrolase 1 type 2"/>
    <property type="match status" value="1"/>
</dbReference>
<dbReference type="InterPro" id="IPR017222">
    <property type="entry name" value="DUF34/NIF3_animal"/>
</dbReference>
<reference evidence="5 6" key="1">
    <citation type="submission" date="2019-07" db="EMBL/GenBank/DDBJ databases">
        <title>Annotation for the trematode Paragonimus westermani.</title>
        <authorList>
            <person name="Choi Y.-J."/>
        </authorList>
    </citation>
    <scope>NUCLEOTIDE SEQUENCE [LARGE SCALE GENOMIC DNA]</scope>
    <source>
        <strain evidence="5">180907_Pwestermani</strain>
    </source>
</reference>
<dbReference type="GO" id="GO:0046872">
    <property type="term" value="F:metal ion binding"/>
    <property type="evidence" value="ECO:0007669"/>
    <property type="project" value="UniProtKB-KW"/>
</dbReference>
<dbReference type="GO" id="GO:0005739">
    <property type="term" value="C:mitochondrion"/>
    <property type="evidence" value="ECO:0007669"/>
    <property type="project" value="TreeGrafter"/>
</dbReference>
<dbReference type="InterPro" id="IPR002678">
    <property type="entry name" value="DUF34/NIF3"/>
</dbReference>
<keyword evidence="6" id="KW-1185">Reference proteome</keyword>
<dbReference type="Pfam" id="PF01784">
    <property type="entry name" value="DUF34_NIF3"/>
    <property type="match status" value="1"/>
</dbReference>
<gene>
    <name evidence="5" type="ORF">P879_04226</name>
</gene>
<dbReference type="SUPFAM" id="SSF102705">
    <property type="entry name" value="NIF3 (NGG1p interacting factor 3)-like"/>
    <property type="match status" value="1"/>
</dbReference>
<feature type="binding site" evidence="4">
    <location>
        <position position="76"/>
    </location>
    <ligand>
        <name>a divalent metal cation</name>
        <dbReference type="ChEBI" id="CHEBI:60240"/>
        <label>1</label>
    </ligand>
</feature>
<evidence type="ECO:0000256" key="1">
    <source>
        <dbReference type="ARBA" id="ARBA00006964"/>
    </source>
</evidence>
<comment type="caution">
    <text evidence="5">The sequence shown here is derived from an EMBL/GenBank/DDBJ whole genome shotgun (WGS) entry which is preliminary data.</text>
</comment>
<evidence type="ECO:0000256" key="2">
    <source>
        <dbReference type="ARBA" id="ARBA00019069"/>
    </source>
</evidence>
<dbReference type="NCBIfam" id="TIGR00486">
    <property type="entry name" value="YbgI_SA1388"/>
    <property type="match status" value="1"/>
</dbReference>
<dbReference type="PANTHER" id="PTHR13799">
    <property type="entry name" value="NGG1 INTERACTING FACTOR 3"/>
    <property type="match status" value="1"/>
</dbReference>
<accession>A0A8T0D2M5</accession>
<comment type="similarity">
    <text evidence="1 3">Belongs to the GTP cyclohydrolase I type 2/NIF3 family.</text>
</comment>
<dbReference type="EMBL" id="JTDF01022119">
    <property type="protein sequence ID" value="KAF8560938.1"/>
    <property type="molecule type" value="Genomic_DNA"/>
</dbReference>
<dbReference type="Gene3D" id="3.40.1390.30">
    <property type="entry name" value="NIF3 (NGG1p interacting factor 3)-like"/>
    <property type="match status" value="2"/>
</dbReference>
<feature type="binding site" evidence="4">
    <location>
        <position position="114"/>
    </location>
    <ligand>
        <name>a divalent metal cation</name>
        <dbReference type="ChEBI" id="CHEBI:60240"/>
        <label>1</label>
    </ligand>
</feature>